<dbReference type="Pfam" id="PF00300">
    <property type="entry name" value="His_Phos_1"/>
    <property type="match status" value="1"/>
</dbReference>
<keyword evidence="3" id="KW-0324">Glycolysis</keyword>
<dbReference type="InterPro" id="IPR001345">
    <property type="entry name" value="PG/BPGM_mutase_AS"/>
</dbReference>
<dbReference type="InterPro" id="IPR005952">
    <property type="entry name" value="Phosphogly_mut1"/>
</dbReference>
<dbReference type="PANTHER" id="PTHR11931">
    <property type="entry name" value="PHOSPHOGLYCERATE MUTASE"/>
    <property type="match status" value="1"/>
</dbReference>
<protein>
    <recommendedName>
        <fullName evidence="2">phosphoglycerate mutase (2,3-diphosphoglycerate-dependent)</fullName>
        <ecNumber evidence="2">5.4.2.11</ecNumber>
    </recommendedName>
</protein>
<sequence length="189" mass="22149">MSHLILVRHGQSEWNLENRFTGWVDVDLAPRGKLEACKAGELIKKLDLNINHFFSSYQKRAIDTLKLILNTMKIKNNKIVKAWELNERHYGSLTGLNKDEMKKKLGEDKIHIFRRSWYNPPEPLSKNSSYHPLNIEIYKDIPKEKIPDTESLKDTYDRVIPYFKKNIEKKINENVMVSAHGNSIRSLCK</sequence>
<comment type="similarity">
    <text evidence="1">Belongs to the phosphoglycerate mutase family. BPG-dependent PGAM subfamily.</text>
</comment>
<dbReference type="SUPFAM" id="SSF53254">
    <property type="entry name" value="Phosphoglycerate mutase-like"/>
    <property type="match status" value="1"/>
</dbReference>
<proteinExistence type="inferred from homology"/>
<dbReference type="GO" id="GO:0004619">
    <property type="term" value="F:phosphoglycerate mutase activity"/>
    <property type="evidence" value="ECO:0007669"/>
    <property type="project" value="UniProtKB-EC"/>
</dbReference>
<dbReference type="EMBL" id="UINC01029778">
    <property type="protein sequence ID" value="SVB13081.1"/>
    <property type="molecule type" value="Genomic_DNA"/>
</dbReference>
<dbReference type="InterPro" id="IPR013078">
    <property type="entry name" value="His_Pase_superF_clade-1"/>
</dbReference>
<dbReference type="AlphaFoldDB" id="A0A382BHU8"/>
<reference evidence="5" key="1">
    <citation type="submission" date="2018-05" db="EMBL/GenBank/DDBJ databases">
        <authorList>
            <person name="Lanie J.A."/>
            <person name="Ng W.-L."/>
            <person name="Kazmierczak K.M."/>
            <person name="Andrzejewski T.M."/>
            <person name="Davidsen T.M."/>
            <person name="Wayne K.J."/>
            <person name="Tettelin H."/>
            <person name="Glass J.I."/>
            <person name="Rusch D."/>
            <person name="Podicherti R."/>
            <person name="Tsui H.-C.T."/>
            <person name="Winkler M.E."/>
        </authorList>
    </citation>
    <scope>NUCLEOTIDE SEQUENCE</scope>
</reference>
<organism evidence="5">
    <name type="scientific">marine metagenome</name>
    <dbReference type="NCBI Taxonomy" id="408172"/>
    <lineage>
        <taxon>unclassified sequences</taxon>
        <taxon>metagenomes</taxon>
        <taxon>ecological metagenomes</taxon>
    </lineage>
</organism>
<evidence type="ECO:0000313" key="5">
    <source>
        <dbReference type="EMBL" id="SVB13081.1"/>
    </source>
</evidence>
<evidence type="ECO:0000256" key="3">
    <source>
        <dbReference type="ARBA" id="ARBA00023152"/>
    </source>
</evidence>
<accession>A0A382BHU8</accession>
<evidence type="ECO:0000256" key="4">
    <source>
        <dbReference type="ARBA" id="ARBA00023235"/>
    </source>
</evidence>
<keyword evidence="4" id="KW-0413">Isomerase</keyword>
<dbReference type="GO" id="GO:0006096">
    <property type="term" value="P:glycolytic process"/>
    <property type="evidence" value="ECO:0007669"/>
    <property type="project" value="UniProtKB-KW"/>
</dbReference>
<dbReference type="PROSITE" id="PS00175">
    <property type="entry name" value="PG_MUTASE"/>
    <property type="match status" value="1"/>
</dbReference>
<dbReference type="CDD" id="cd07067">
    <property type="entry name" value="HP_PGM_like"/>
    <property type="match status" value="1"/>
</dbReference>
<name>A0A382BHU8_9ZZZZ</name>
<feature type="non-terminal residue" evidence="5">
    <location>
        <position position="189"/>
    </location>
</feature>
<dbReference type="Gene3D" id="3.40.50.1240">
    <property type="entry name" value="Phosphoglycerate mutase-like"/>
    <property type="match status" value="1"/>
</dbReference>
<dbReference type="EC" id="5.4.2.11" evidence="2"/>
<gene>
    <name evidence="5" type="ORF">METZ01_LOCUS165935</name>
</gene>
<dbReference type="NCBIfam" id="TIGR01258">
    <property type="entry name" value="pgm_1"/>
    <property type="match status" value="1"/>
</dbReference>
<dbReference type="InterPro" id="IPR029033">
    <property type="entry name" value="His_PPase_superfam"/>
</dbReference>
<evidence type="ECO:0000256" key="2">
    <source>
        <dbReference type="ARBA" id="ARBA00012028"/>
    </source>
</evidence>
<dbReference type="SMART" id="SM00855">
    <property type="entry name" value="PGAM"/>
    <property type="match status" value="1"/>
</dbReference>
<evidence type="ECO:0000256" key="1">
    <source>
        <dbReference type="ARBA" id="ARBA00006717"/>
    </source>
</evidence>